<reference evidence="6" key="1">
    <citation type="journal article" date="2019" name="Toxins">
        <title>Detection of Abrin-Like and Prepropulchellin-Like Toxin Genes and Transcripts Using Whole Genome Sequencing and Full-Length Transcript Sequencing of Abrus precatorius.</title>
        <authorList>
            <person name="Hovde B.T."/>
            <person name="Daligault H.E."/>
            <person name="Hanschen E.R."/>
            <person name="Kunde Y.A."/>
            <person name="Johnson M.B."/>
            <person name="Starkenburg S.R."/>
            <person name="Johnson S.L."/>
        </authorList>
    </citation>
    <scope>NUCLEOTIDE SEQUENCE [LARGE SCALE GENOMIC DNA]</scope>
</reference>
<sequence length="472" mass="51705">MRSSEMKLLCPVTKTKSMGFLSLVTFLLFSFSMPTLSSSQNVGNILLTNRKMFLKQEPITSYAVIFDAGSTGSRVHVFHFDQNLDLLRIGNELDHYKKITPGLSAYADNPQQAAKSLIPLLDEAESVVPEDMHPKTPLKLGATAGLRLLDGDAAERILQAVRDMFKNRSTLNVQPDAVSVIDGLQEGSYLWVAVNYLLGKLGKKFTKTVGVVDLGGGSVQMAYAVSRNTAKTAPKAPEGGDPYMKKLVLKGKKYDLYVHSYLRYGREAARAEILKVTDGSANPCILAGFDGIYTYSGANYKAYAPTSGSNFDECRELVRLALKVNEPCPHQNCTFGGIWDGGKGSGQRNLYVTSSFYYVASEVGIADPKKPNSKIHPEDLKTGAKKACGITLEDAKSTYPLVQEAKLPYLCMDLTYQYTLLIDGFGLDPSQEITVAKGIEYQDAVVETAWPLGTAIEAISSLPKFNRLMYFI</sequence>
<gene>
    <name evidence="7" type="primary">LOC113861191</name>
</gene>
<keyword evidence="4" id="KW-0547">Nucleotide-binding</keyword>
<dbReference type="FunFam" id="3.30.420.150:FF:000008">
    <property type="entry name" value="Apyrase 1"/>
    <property type="match status" value="1"/>
</dbReference>
<dbReference type="Gene3D" id="3.30.420.150">
    <property type="entry name" value="Exopolyphosphatase. Domain 2"/>
    <property type="match status" value="1"/>
</dbReference>
<dbReference type="RefSeq" id="XP_027349652.1">
    <property type="nucleotide sequence ID" value="XM_027493851.1"/>
</dbReference>
<proteinExistence type="inferred from homology"/>
<dbReference type="AlphaFoldDB" id="A0A8B8L0F2"/>
<dbReference type="Pfam" id="PF01150">
    <property type="entry name" value="GDA1_CD39"/>
    <property type="match status" value="1"/>
</dbReference>
<keyword evidence="6" id="KW-1185">Reference proteome</keyword>
<protein>
    <submittedName>
        <fullName evidence="7">Nucleoside-triphosphatase-like</fullName>
    </submittedName>
</protein>
<evidence type="ECO:0000313" key="6">
    <source>
        <dbReference type="Proteomes" id="UP000694853"/>
    </source>
</evidence>
<accession>A0A8B8L0F2</accession>
<evidence type="ECO:0000256" key="4">
    <source>
        <dbReference type="PIRSR" id="PIRSR600407-2"/>
    </source>
</evidence>
<dbReference type="Proteomes" id="UP000694853">
    <property type="component" value="Unplaced"/>
</dbReference>
<evidence type="ECO:0000256" key="1">
    <source>
        <dbReference type="ARBA" id="ARBA00009283"/>
    </source>
</evidence>
<comment type="similarity">
    <text evidence="1 5">Belongs to the GDA1/CD39 NTPase family.</text>
</comment>
<feature type="binding site" evidence="4">
    <location>
        <begin position="216"/>
        <end position="220"/>
    </location>
    <ligand>
        <name>ATP</name>
        <dbReference type="ChEBI" id="CHEBI:30616"/>
    </ligand>
</feature>
<evidence type="ECO:0000256" key="5">
    <source>
        <dbReference type="RuleBase" id="RU003833"/>
    </source>
</evidence>
<dbReference type="GO" id="GO:0016020">
    <property type="term" value="C:membrane"/>
    <property type="evidence" value="ECO:0007669"/>
    <property type="project" value="TreeGrafter"/>
</dbReference>
<evidence type="ECO:0000313" key="7">
    <source>
        <dbReference type="RefSeq" id="XP_027349652.1"/>
    </source>
</evidence>
<dbReference type="PANTHER" id="PTHR11782:SF80">
    <property type="entry name" value="GDA1_CD39 NUCLEOSIDE PHOSPHATASE FAMILY PROTEIN"/>
    <property type="match status" value="1"/>
</dbReference>
<dbReference type="FunFam" id="3.30.420.40:FF:000052">
    <property type="entry name" value="Ectonucleoside triphosphate diphosphohydrolase 5"/>
    <property type="match status" value="1"/>
</dbReference>
<evidence type="ECO:0000256" key="2">
    <source>
        <dbReference type="ARBA" id="ARBA00022801"/>
    </source>
</evidence>
<name>A0A8B8L0F2_ABRPR</name>
<dbReference type="GO" id="GO:0017110">
    <property type="term" value="F:nucleoside diphosphate phosphatase activity"/>
    <property type="evidence" value="ECO:0007669"/>
    <property type="project" value="TreeGrafter"/>
</dbReference>
<evidence type="ECO:0000256" key="3">
    <source>
        <dbReference type="PIRSR" id="PIRSR600407-1"/>
    </source>
</evidence>
<dbReference type="GO" id="GO:0009134">
    <property type="term" value="P:nucleoside diphosphate catabolic process"/>
    <property type="evidence" value="ECO:0007669"/>
    <property type="project" value="TreeGrafter"/>
</dbReference>
<reference evidence="7" key="2">
    <citation type="submission" date="2025-08" db="UniProtKB">
        <authorList>
            <consortium name="RefSeq"/>
        </authorList>
    </citation>
    <scope>IDENTIFICATION</scope>
    <source>
        <tissue evidence="7">Young leaves</tissue>
    </source>
</reference>
<dbReference type="PROSITE" id="PS01238">
    <property type="entry name" value="GDA1_CD39_NTPASE"/>
    <property type="match status" value="1"/>
</dbReference>
<dbReference type="PANTHER" id="PTHR11782">
    <property type="entry name" value="ADENOSINE/GUANOSINE DIPHOSPHATASE"/>
    <property type="match status" value="1"/>
</dbReference>
<dbReference type="Gene3D" id="3.30.420.40">
    <property type="match status" value="1"/>
</dbReference>
<dbReference type="OrthoDB" id="6372431at2759"/>
<keyword evidence="2 5" id="KW-0378">Hydrolase</keyword>
<dbReference type="GeneID" id="113861191"/>
<keyword evidence="4" id="KW-0067">ATP-binding</keyword>
<dbReference type="KEGG" id="aprc:113861191"/>
<dbReference type="InterPro" id="IPR000407">
    <property type="entry name" value="GDA1_CD39_NTPase"/>
</dbReference>
<organism evidence="6 7">
    <name type="scientific">Abrus precatorius</name>
    <name type="common">Indian licorice</name>
    <name type="synonym">Glycine abrus</name>
    <dbReference type="NCBI Taxonomy" id="3816"/>
    <lineage>
        <taxon>Eukaryota</taxon>
        <taxon>Viridiplantae</taxon>
        <taxon>Streptophyta</taxon>
        <taxon>Embryophyta</taxon>
        <taxon>Tracheophyta</taxon>
        <taxon>Spermatophyta</taxon>
        <taxon>Magnoliopsida</taxon>
        <taxon>eudicotyledons</taxon>
        <taxon>Gunneridae</taxon>
        <taxon>Pentapetalae</taxon>
        <taxon>rosids</taxon>
        <taxon>fabids</taxon>
        <taxon>Fabales</taxon>
        <taxon>Fabaceae</taxon>
        <taxon>Papilionoideae</taxon>
        <taxon>50 kb inversion clade</taxon>
        <taxon>NPAAA clade</taxon>
        <taxon>indigoferoid/millettioid clade</taxon>
        <taxon>Abreae</taxon>
        <taxon>Abrus</taxon>
    </lineage>
</organism>
<feature type="active site" description="Proton acceptor" evidence="3">
    <location>
        <position position="186"/>
    </location>
</feature>
<dbReference type="CDD" id="cd24041">
    <property type="entry name" value="ASKHA_NBD_AtAPY1-like"/>
    <property type="match status" value="1"/>
</dbReference>
<dbReference type="GO" id="GO:0005524">
    <property type="term" value="F:ATP binding"/>
    <property type="evidence" value="ECO:0007669"/>
    <property type="project" value="UniProtKB-KW"/>
</dbReference>